<dbReference type="EMBL" id="JADZLT010000046">
    <property type="protein sequence ID" value="MBH0237519.1"/>
    <property type="molecule type" value="Genomic_DNA"/>
</dbReference>
<dbReference type="Proteomes" id="UP000631694">
    <property type="component" value="Unassembled WGS sequence"/>
</dbReference>
<comment type="caution">
    <text evidence="1">The sequence shown here is derived from an EMBL/GenBank/DDBJ whole genome shotgun (WGS) entry which is preliminary data.</text>
</comment>
<keyword evidence="2" id="KW-1185">Reference proteome</keyword>
<sequence length="111" mass="11647">MRDSTDIALFVDRPCIGGDRKYCGSQVMGRFLSRKLLSAIAVFSVGAIAAGCSTSATTPKVATVSCETGKVAVKNNKGQTICVTPRRKKVAVPVKAAPKATRSSKPRAVAY</sequence>
<dbReference type="AlphaFoldDB" id="A0A931MZ12"/>
<evidence type="ECO:0000313" key="1">
    <source>
        <dbReference type="EMBL" id="MBH0237519.1"/>
    </source>
</evidence>
<dbReference type="RefSeq" id="WP_197310618.1">
    <property type="nucleotide sequence ID" value="NZ_JADZLT010000046.1"/>
</dbReference>
<evidence type="ECO:0000313" key="2">
    <source>
        <dbReference type="Proteomes" id="UP000631694"/>
    </source>
</evidence>
<reference evidence="1" key="1">
    <citation type="submission" date="2020-12" db="EMBL/GenBank/DDBJ databases">
        <title>Methylobrevis albus sp. nov., isolated from fresh water lack sediment.</title>
        <authorList>
            <person name="Zou Q."/>
        </authorList>
    </citation>
    <scope>NUCLEOTIDE SEQUENCE</scope>
    <source>
        <strain evidence="1">L22</strain>
    </source>
</reference>
<name>A0A931MZ12_9HYPH</name>
<gene>
    <name evidence="1" type="ORF">I5731_06765</name>
</gene>
<protein>
    <submittedName>
        <fullName evidence="1">Uncharacterized protein</fullName>
    </submittedName>
</protein>
<proteinExistence type="predicted"/>
<accession>A0A931MZ12</accession>
<organism evidence="1 2">
    <name type="scientific">Methylobrevis albus</name>
    <dbReference type="NCBI Taxonomy" id="2793297"/>
    <lineage>
        <taxon>Bacteria</taxon>
        <taxon>Pseudomonadati</taxon>
        <taxon>Pseudomonadota</taxon>
        <taxon>Alphaproteobacteria</taxon>
        <taxon>Hyphomicrobiales</taxon>
        <taxon>Pleomorphomonadaceae</taxon>
        <taxon>Methylobrevis</taxon>
    </lineage>
</organism>